<feature type="domain" description="Transglutaminase-like" evidence="2">
    <location>
        <begin position="176"/>
        <end position="246"/>
    </location>
</feature>
<proteinExistence type="predicted"/>
<feature type="compositionally biased region" description="Low complexity" evidence="1">
    <location>
        <begin position="314"/>
        <end position="350"/>
    </location>
</feature>
<name>A0A9X1Y7S3_9PROT</name>
<dbReference type="SMART" id="SM00460">
    <property type="entry name" value="TGc"/>
    <property type="match status" value="1"/>
</dbReference>
<evidence type="ECO:0000313" key="3">
    <source>
        <dbReference type="EMBL" id="MCK8784657.1"/>
    </source>
</evidence>
<evidence type="ECO:0000256" key="1">
    <source>
        <dbReference type="SAM" id="MobiDB-lite"/>
    </source>
</evidence>
<sequence length="350" mass="38440">MPILAVRHVTTYRYRQPVSFGEHRMMLRPREGHDQQLLAAALTITPEPLDVRWLHDVFGNTVAIARFGRRARELRFESVLRLLHRPVNALDFPIEEYATSYPFSYAVEEMPDLSRTIERHAPDPEHAVDHWARQFLRNEGRLTDTRDLLTSMTHAIRRDFTYVAREEMGVQSPTRTLWLRSGSCRDFAMLMIEAVRALGLAARFVSGYLHVPKREGAPAHLGGGATHAWAQVYLPGAGWVEFDPTNGIVGNRDLIRVAVARDPRQAVPLHGTWIGFPADNLGMTVEVDVTAEPEAPASPATADAPKRQVPADRPVATAAAPQEAGPAAVAAATLPAASPASPLAATEGAP</sequence>
<reference evidence="3" key="1">
    <citation type="submission" date="2022-04" db="EMBL/GenBank/DDBJ databases">
        <title>Roseomonas acroporae sp. nov., isolated from coral Acropora digitifera.</title>
        <authorList>
            <person name="Sun H."/>
        </authorList>
    </citation>
    <scope>NUCLEOTIDE SEQUENCE</scope>
    <source>
        <strain evidence="3">NAR14</strain>
    </source>
</reference>
<dbReference type="RefSeq" id="WP_248666782.1">
    <property type="nucleotide sequence ID" value="NZ_JALPRX010000036.1"/>
</dbReference>
<dbReference type="InterPro" id="IPR002931">
    <property type="entry name" value="Transglutaminase-like"/>
</dbReference>
<dbReference type="Pfam" id="PF01841">
    <property type="entry name" value="Transglut_core"/>
    <property type="match status" value="1"/>
</dbReference>
<dbReference type="Pfam" id="PF08379">
    <property type="entry name" value="Bact_transglu_N"/>
    <property type="match status" value="1"/>
</dbReference>
<dbReference type="InterPro" id="IPR013589">
    <property type="entry name" value="Bac_transglu_N"/>
</dbReference>
<accession>A0A9X1Y7S3</accession>
<evidence type="ECO:0000259" key="2">
    <source>
        <dbReference type="SMART" id="SM00460"/>
    </source>
</evidence>
<evidence type="ECO:0000313" key="4">
    <source>
        <dbReference type="Proteomes" id="UP001139516"/>
    </source>
</evidence>
<dbReference type="Proteomes" id="UP001139516">
    <property type="component" value="Unassembled WGS sequence"/>
</dbReference>
<protein>
    <submittedName>
        <fullName evidence="3">Transglutaminase family protein</fullName>
    </submittedName>
</protein>
<dbReference type="SUPFAM" id="SSF54001">
    <property type="entry name" value="Cysteine proteinases"/>
    <property type="match status" value="1"/>
</dbReference>
<dbReference type="InterPro" id="IPR038765">
    <property type="entry name" value="Papain-like_cys_pep_sf"/>
</dbReference>
<gene>
    <name evidence="3" type="ORF">M0638_09705</name>
</gene>
<keyword evidence="4" id="KW-1185">Reference proteome</keyword>
<dbReference type="Gene3D" id="3.10.620.30">
    <property type="match status" value="1"/>
</dbReference>
<organism evidence="3 4">
    <name type="scientific">Roseomonas acroporae</name>
    <dbReference type="NCBI Taxonomy" id="2937791"/>
    <lineage>
        <taxon>Bacteria</taxon>
        <taxon>Pseudomonadati</taxon>
        <taxon>Pseudomonadota</taxon>
        <taxon>Alphaproteobacteria</taxon>
        <taxon>Acetobacterales</taxon>
        <taxon>Roseomonadaceae</taxon>
        <taxon>Roseomonas</taxon>
    </lineage>
</organism>
<dbReference type="EMBL" id="JALPRX010000036">
    <property type="protein sequence ID" value="MCK8784657.1"/>
    <property type="molecule type" value="Genomic_DNA"/>
</dbReference>
<dbReference type="PANTHER" id="PTHR33490">
    <property type="entry name" value="BLR5614 PROTEIN-RELATED"/>
    <property type="match status" value="1"/>
</dbReference>
<dbReference type="AlphaFoldDB" id="A0A9X1Y7S3"/>
<comment type="caution">
    <text evidence="3">The sequence shown here is derived from an EMBL/GenBank/DDBJ whole genome shotgun (WGS) entry which is preliminary data.</text>
</comment>
<dbReference type="PANTHER" id="PTHR33490:SF1">
    <property type="entry name" value="SLL1233 PROTEIN"/>
    <property type="match status" value="1"/>
</dbReference>
<feature type="region of interest" description="Disordered" evidence="1">
    <location>
        <begin position="295"/>
        <end position="350"/>
    </location>
</feature>